<comment type="caution">
    <text evidence="1">The sequence shown here is derived from an EMBL/GenBank/DDBJ whole genome shotgun (WGS) entry which is preliminary data.</text>
</comment>
<dbReference type="HOGENOM" id="CLU_2899318_0_0_11"/>
<dbReference type="EMBL" id="JLXW01000006">
    <property type="protein sequence ID" value="KBZ63531.1"/>
    <property type="molecule type" value="Genomic_DNA"/>
</dbReference>
<evidence type="ECO:0000313" key="2">
    <source>
        <dbReference type="Proteomes" id="UP000025947"/>
    </source>
</evidence>
<evidence type="ECO:0000313" key="1">
    <source>
        <dbReference type="EMBL" id="KBZ63531.1"/>
    </source>
</evidence>
<dbReference type="Proteomes" id="UP000025947">
    <property type="component" value="Unassembled WGS sequence"/>
</dbReference>
<dbReference type="AlphaFoldDB" id="A0A051U4K0"/>
<gene>
    <name evidence="1" type="ORF">K875_02237</name>
</gene>
<protein>
    <submittedName>
        <fullName evidence="1">Uncharacterized protein</fullName>
    </submittedName>
</protein>
<organism evidence="1 2">
    <name type="scientific">Mycobacterium [tuberculosis] TKK-01-0051</name>
    <dbReference type="NCBI Taxonomy" id="1324261"/>
    <lineage>
        <taxon>Bacteria</taxon>
        <taxon>Bacillati</taxon>
        <taxon>Actinomycetota</taxon>
        <taxon>Actinomycetes</taxon>
        <taxon>Mycobacteriales</taxon>
        <taxon>Mycobacteriaceae</taxon>
        <taxon>Mycobacterium</taxon>
        <taxon>Mycobacterium avium complex (MAC)</taxon>
    </lineage>
</organism>
<dbReference type="PATRIC" id="fig|1324261.3.peg.2256"/>
<keyword evidence="2" id="KW-1185">Reference proteome</keyword>
<reference evidence="1 2" key="1">
    <citation type="submission" date="2014-04" db="EMBL/GenBank/DDBJ databases">
        <title>The Genome Sequence of Mycobacterium tuberculosis TKK-01-0051.</title>
        <authorList>
            <consortium name="The Broad Institute Genomics Platform"/>
            <consortium name="The Broad Institute Genome Sequencing Center for Infectious Disease"/>
            <person name="Earl A.M."/>
            <person name="Cohen K."/>
            <person name="Pym A."/>
            <person name="Bishai W."/>
            <person name="Maharaj K."/>
            <person name="Desjardins C."/>
            <person name="Abeel T."/>
            <person name="Young S."/>
            <person name="Zeng Q."/>
            <person name="Gargeya S."/>
            <person name="Abouelleil A."/>
            <person name="Alvarado L."/>
            <person name="Chapman S.B."/>
            <person name="Gainer-Dewar J."/>
            <person name="Goldberg J."/>
            <person name="Griggs A."/>
            <person name="Gujja S."/>
            <person name="Hansen M."/>
            <person name="Howarth C."/>
            <person name="Imamovic A."/>
            <person name="Larimer J."/>
            <person name="Murphy C."/>
            <person name="Naylor J."/>
            <person name="Pearson M."/>
            <person name="Poon T.W."/>
            <person name="Priest M."/>
            <person name="Roberts A."/>
            <person name="Saif S."/>
            <person name="Shea T."/>
            <person name="Sykes S."/>
            <person name="Wortman J."/>
            <person name="Nusbaum C."/>
            <person name="Birren B."/>
        </authorList>
    </citation>
    <scope>NUCLEOTIDE SEQUENCE [LARGE SCALE GENOMIC DNA]</scope>
    <source>
        <strain evidence="1 2">TKK-01-0051</strain>
    </source>
</reference>
<accession>A0A051U4K0</accession>
<sequence>MSSEYWVDEEYCELCGGPVAVYMKRDDAHGGAPLPAIAQRALCLKGCVGDVLSPERMMNLGA</sequence>
<proteinExistence type="predicted"/>
<dbReference type="RefSeq" id="WP_044485074.1">
    <property type="nucleotide sequence ID" value="NZ_KK328284.1"/>
</dbReference>
<name>A0A051U4K0_9MYCO</name>